<organism evidence="1">
    <name type="scientific">marine sediment metagenome</name>
    <dbReference type="NCBI Taxonomy" id="412755"/>
    <lineage>
        <taxon>unclassified sequences</taxon>
        <taxon>metagenomes</taxon>
        <taxon>ecological metagenomes</taxon>
    </lineage>
</organism>
<name>A0A0F9RYA8_9ZZZZ</name>
<sequence>MNNHPDNQAEIIHFIGSLAALNDNKLADGVFRTFCKICYICWDIDTEDFKFTAPGTYSELSRLLSMDRKKVWRHITQLNTTSHIELRRHTESVFQIRPNYSGSPRLRDTGRANVPTTSFISTIIKDVNNGGEEEIKSSRANATDRIDLSNSAVWKESIDNKIFAFLTEHSIGDPARTKISLNNAVTFEMVKGHIHYGTLMDEPISYAVSRMLDGLPNPMADKCYLCAQLLPRHQNVMYQERENDYYKEGVCPNSALANMGDQDAISMINILNVERWESANIFNEYLANNQRDELLNSPVGKAFHEIRNLPRFKDTWLELNAYDKNEGVVIIETLNDDATHELLDFDKIFAEMFYVQLGLNLKVKFDANPNEDD</sequence>
<dbReference type="AlphaFoldDB" id="A0A0F9RYA8"/>
<evidence type="ECO:0000313" key="1">
    <source>
        <dbReference type="EMBL" id="KKN22173.1"/>
    </source>
</evidence>
<proteinExistence type="predicted"/>
<gene>
    <name evidence="1" type="ORF">LCGC14_0917880</name>
</gene>
<comment type="caution">
    <text evidence="1">The sequence shown here is derived from an EMBL/GenBank/DDBJ whole genome shotgun (WGS) entry which is preliminary data.</text>
</comment>
<reference evidence="1" key="1">
    <citation type="journal article" date="2015" name="Nature">
        <title>Complex archaea that bridge the gap between prokaryotes and eukaryotes.</title>
        <authorList>
            <person name="Spang A."/>
            <person name="Saw J.H."/>
            <person name="Jorgensen S.L."/>
            <person name="Zaremba-Niedzwiedzka K."/>
            <person name="Martijn J."/>
            <person name="Lind A.E."/>
            <person name="van Eijk R."/>
            <person name="Schleper C."/>
            <person name="Guy L."/>
            <person name="Ettema T.J."/>
        </authorList>
    </citation>
    <scope>NUCLEOTIDE SEQUENCE</scope>
</reference>
<dbReference type="EMBL" id="LAZR01003087">
    <property type="protein sequence ID" value="KKN22173.1"/>
    <property type="molecule type" value="Genomic_DNA"/>
</dbReference>
<protein>
    <submittedName>
        <fullName evidence="1">Uncharacterized protein</fullName>
    </submittedName>
</protein>
<accession>A0A0F9RYA8</accession>